<dbReference type="AlphaFoldDB" id="A0A381UBN5"/>
<dbReference type="PANTHER" id="PTHR43727:SF2">
    <property type="entry name" value="GROUP IV DECARBOXYLASE"/>
    <property type="match status" value="1"/>
</dbReference>
<dbReference type="PRINTS" id="PR01179">
    <property type="entry name" value="ODADCRBXLASE"/>
</dbReference>
<dbReference type="CDD" id="cd06828">
    <property type="entry name" value="PLPDE_III_DapDC"/>
    <property type="match status" value="1"/>
</dbReference>
<dbReference type="InterPro" id="IPR009006">
    <property type="entry name" value="Ala_racemase/Decarboxylase_C"/>
</dbReference>
<dbReference type="InterPro" id="IPR022653">
    <property type="entry name" value="De-COase2_pyr-phos_BS"/>
</dbReference>
<feature type="domain" description="Orn/DAP/Arg decarboxylase 2 N-terminal" evidence="6">
    <location>
        <begin position="36"/>
        <end position="293"/>
    </location>
</feature>
<dbReference type="HAMAP" id="MF_02120">
    <property type="entry name" value="LysA"/>
    <property type="match status" value="1"/>
</dbReference>
<dbReference type="EMBL" id="UINC01005860">
    <property type="protein sequence ID" value="SVA24013.1"/>
    <property type="molecule type" value="Genomic_DNA"/>
</dbReference>
<evidence type="ECO:0000259" key="6">
    <source>
        <dbReference type="Pfam" id="PF02784"/>
    </source>
</evidence>
<sequence>MHDFSFKRGKLYCENISVASLAKKHNTPLYVYSHATLTRNFRLLDIALSPVDHTIHFAVKANSNLGVLRTLANAGSGFDIVSGGELQRVIAAGGDPSKCVFAGVGKTEEDIELALKKGIYAFSAESEPELIRINQIAGRLKKKAPIAVRVNPNIDAKTHAKITTGTYENKFGIAFEEVEGVYERATKLKHLHIRGLQMHIGSQLTEVGPFEKAVRKVAPLAKSLAEKHGIEFFSIGGGVGIVYESALESGDAKWWRSPKRKNLLTPAKYAAKLISLLKPLGLRILIEPGRFIAGNAGILITRVEYVKQTGVKNFVIVDAAMNDLARPALYDSYHQIVPLTRQADDHLKKNQVCSDVVGPICESSDYFCKNRMLPKVGEGNHLALLSAGAYGFVMASNYNVRPFPAEVLVKGSQAEIVRKRQPLKQLWASESIPKWLK</sequence>
<evidence type="ECO:0000313" key="7">
    <source>
        <dbReference type="EMBL" id="SVA24013.1"/>
    </source>
</evidence>
<dbReference type="InterPro" id="IPR000183">
    <property type="entry name" value="Orn/DAP/Arg_de-COase"/>
</dbReference>
<dbReference type="InterPro" id="IPR002986">
    <property type="entry name" value="DAP_deCOOHase_LysA"/>
</dbReference>
<dbReference type="SUPFAM" id="SSF50621">
    <property type="entry name" value="Alanine racemase C-terminal domain-like"/>
    <property type="match status" value="1"/>
</dbReference>
<dbReference type="FunFam" id="3.20.20.10:FF:000003">
    <property type="entry name" value="Diaminopimelate decarboxylase"/>
    <property type="match status" value="1"/>
</dbReference>
<dbReference type="PANTHER" id="PTHR43727">
    <property type="entry name" value="DIAMINOPIMELATE DECARBOXYLASE"/>
    <property type="match status" value="1"/>
</dbReference>
<gene>
    <name evidence="7" type="ORF">METZ01_LOCUS76867</name>
</gene>
<dbReference type="InterPro" id="IPR022643">
    <property type="entry name" value="De-COase2_C"/>
</dbReference>
<evidence type="ECO:0000256" key="4">
    <source>
        <dbReference type="ARBA" id="ARBA00023239"/>
    </source>
</evidence>
<keyword evidence="3" id="KW-0663">Pyridoxal phosphate</keyword>
<reference evidence="7" key="1">
    <citation type="submission" date="2018-05" db="EMBL/GenBank/DDBJ databases">
        <authorList>
            <person name="Lanie J.A."/>
            <person name="Ng W.-L."/>
            <person name="Kazmierczak K.M."/>
            <person name="Andrzejewski T.M."/>
            <person name="Davidsen T.M."/>
            <person name="Wayne K.J."/>
            <person name="Tettelin H."/>
            <person name="Glass J.I."/>
            <person name="Rusch D."/>
            <person name="Podicherti R."/>
            <person name="Tsui H.-C.T."/>
            <person name="Winkler M.E."/>
        </authorList>
    </citation>
    <scope>NUCLEOTIDE SEQUENCE</scope>
</reference>
<feature type="domain" description="Orn/DAP/Arg decarboxylase 2 C-terminal" evidence="5">
    <location>
        <begin position="30"/>
        <end position="388"/>
    </location>
</feature>
<evidence type="ECO:0008006" key="8">
    <source>
        <dbReference type="Google" id="ProtNLM"/>
    </source>
</evidence>
<proteinExistence type="inferred from homology"/>
<dbReference type="GO" id="GO:0008836">
    <property type="term" value="F:diaminopimelate decarboxylase activity"/>
    <property type="evidence" value="ECO:0007669"/>
    <property type="project" value="InterPro"/>
</dbReference>
<dbReference type="Pfam" id="PF00278">
    <property type="entry name" value="Orn_DAP_Arg_deC"/>
    <property type="match status" value="1"/>
</dbReference>
<comment type="cofactor">
    <cofactor evidence="1">
        <name>pyridoxal 5'-phosphate</name>
        <dbReference type="ChEBI" id="CHEBI:597326"/>
    </cofactor>
</comment>
<dbReference type="Pfam" id="PF02784">
    <property type="entry name" value="Orn_Arg_deC_N"/>
    <property type="match status" value="1"/>
</dbReference>
<accession>A0A381UBN5</accession>
<keyword evidence="4" id="KW-0456">Lyase</keyword>
<evidence type="ECO:0000256" key="2">
    <source>
        <dbReference type="ARBA" id="ARBA00022793"/>
    </source>
</evidence>
<dbReference type="SUPFAM" id="SSF51419">
    <property type="entry name" value="PLP-binding barrel"/>
    <property type="match status" value="1"/>
</dbReference>
<dbReference type="Gene3D" id="3.20.20.10">
    <property type="entry name" value="Alanine racemase"/>
    <property type="match status" value="1"/>
</dbReference>
<dbReference type="NCBIfam" id="TIGR01048">
    <property type="entry name" value="lysA"/>
    <property type="match status" value="1"/>
</dbReference>
<evidence type="ECO:0000259" key="5">
    <source>
        <dbReference type="Pfam" id="PF00278"/>
    </source>
</evidence>
<name>A0A381UBN5_9ZZZZ</name>
<dbReference type="PROSITE" id="PS00879">
    <property type="entry name" value="ODR_DC_2_2"/>
    <property type="match status" value="1"/>
</dbReference>
<keyword evidence="2" id="KW-0210">Decarboxylase</keyword>
<protein>
    <recommendedName>
        <fullName evidence="8">Diaminopimelate decarboxylase</fullName>
    </recommendedName>
</protein>
<dbReference type="InterPro" id="IPR029066">
    <property type="entry name" value="PLP-binding_barrel"/>
</dbReference>
<dbReference type="InterPro" id="IPR022657">
    <property type="entry name" value="De-COase2_CS"/>
</dbReference>
<evidence type="ECO:0000256" key="3">
    <source>
        <dbReference type="ARBA" id="ARBA00022898"/>
    </source>
</evidence>
<dbReference type="InterPro" id="IPR022644">
    <property type="entry name" value="De-COase2_N"/>
</dbReference>
<organism evidence="7">
    <name type="scientific">marine metagenome</name>
    <dbReference type="NCBI Taxonomy" id="408172"/>
    <lineage>
        <taxon>unclassified sequences</taxon>
        <taxon>metagenomes</taxon>
        <taxon>ecological metagenomes</taxon>
    </lineage>
</organism>
<dbReference type="Gene3D" id="2.40.37.10">
    <property type="entry name" value="Lyase, Ornithine Decarboxylase, Chain A, domain 1"/>
    <property type="match status" value="1"/>
</dbReference>
<dbReference type="PROSITE" id="PS00878">
    <property type="entry name" value="ODR_DC_2_1"/>
    <property type="match status" value="1"/>
</dbReference>
<dbReference type="PRINTS" id="PR01181">
    <property type="entry name" value="DAPDCRBXLASE"/>
</dbReference>
<dbReference type="GO" id="GO:0009089">
    <property type="term" value="P:lysine biosynthetic process via diaminopimelate"/>
    <property type="evidence" value="ECO:0007669"/>
    <property type="project" value="InterPro"/>
</dbReference>
<evidence type="ECO:0000256" key="1">
    <source>
        <dbReference type="ARBA" id="ARBA00001933"/>
    </source>
</evidence>